<comment type="caution">
    <text evidence="3">The sequence shown here is derived from an EMBL/GenBank/DDBJ whole genome shotgun (WGS) entry which is preliminary data.</text>
</comment>
<keyword evidence="4" id="KW-1185">Reference proteome</keyword>
<feature type="domain" description="DUF1771" evidence="2">
    <location>
        <begin position="288"/>
        <end position="353"/>
    </location>
</feature>
<protein>
    <recommendedName>
        <fullName evidence="2">DUF1771 domain-containing protein</fullName>
    </recommendedName>
</protein>
<dbReference type="InterPro" id="IPR013899">
    <property type="entry name" value="DUF1771"/>
</dbReference>
<dbReference type="AlphaFoldDB" id="A0AAW1IHI9"/>
<organism evidence="3 4">
    <name type="scientific">Saponaria officinalis</name>
    <name type="common">Common soapwort</name>
    <name type="synonym">Lychnis saponaria</name>
    <dbReference type="NCBI Taxonomy" id="3572"/>
    <lineage>
        <taxon>Eukaryota</taxon>
        <taxon>Viridiplantae</taxon>
        <taxon>Streptophyta</taxon>
        <taxon>Embryophyta</taxon>
        <taxon>Tracheophyta</taxon>
        <taxon>Spermatophyta</taxon>
        <taxon>Magnoliopsida</taxon>
        <taxon>eudicotyledons</taxon>
        <taxon>Gunneridae</taxon>
        <taxon>Pentapetalae</taxon>
        <taxon>Caryophyllales</taxon>
        <taxon>Caryophyllaceae</taxon>
        <taxon>Caryophylleae</taxon>
        <taxon>Saponaria</taxon>
    </lineage>
</organism>
<evidence type="ECO:0000313" key="4">
    <source>
        <dbReference type="Proteomes" id="UP001443914"/>
    </source>
</evidence>
<sequence length="461" mass="50904">METASSCSSSMADGNRDMERLTEAFGSSLSIEAIASAYTQAGSNVELAGVILYELQGNTSAVSKETKGALRKTGISGGDCVKSTLSRDESLKSEHSNELSAVSCSTNAKDDDMHGDIGEFLFQMLGDGFQFGMEKINEVLGVCGYDLEKSMETLVDISASTLEKSDDVVCSSAERGRYQETGPYTYYEKPPLTDHPGPRLVKQNGKEPRKKGKDKSNLQSEILGSLFTAPERLVEEPKRIFPRAGVRKSISYGRSVVKPPQETAMEQPFVAVKPLTDANEDEEGDENSFSVLRQAVREHWVTMKEYYKAAADAYTKGEKERASKLMKEGQFFNKLAREADEKSVQKLIETRLASGPDEEMLLDFSTFEPREAVKLLRLHLSNLAGIPGIRYLKVSVGNDDAQNQKGGLKRLVSKLLKKESIEWTEAENGKTLVIRLDEIDPKTLSFAKKQEFNSSSLVSDH</sequence>
<gene>
    <name evidence="3" type="ORF">RND81_09G023100</name>
</gene>
<dbReference type="Pfam" id="PF08590">
    <property type="entry name" value="DUF1771"/>
    <property type="match status" value="1"/>
</dbReference>
<dbReference type="PANTHER" id="PTHR47872">
    <property type="entry name" value="NUCLEAR RNA EXPORT FACTOR SDE5-RELATED"/>
    <property type="match status" value="1"/>
</dbReference>
<evidence type="ECO:0000259" key="2">
    <source>
        <dbReference type="SMART" id="SM01162"/>
    </source>
</evidence>
<name>A0AAW1IHI9_SAPOF</name>
<dbReference type="SMART" id="SM01162">
    <property type="entry name" value="DUF1771"/>
    <property type="match status" value="1"/>
</dbReference>
<feature type="region of interest" description="Disordered" evidence="1">
    <location>
        <begin position="181"/>
        <end position="217"/>
    </location>
</feature>
<dbReference type="InterPro" id="IPR056254">
    <property type="entry name" value="At5g58720/SDE5-like_UBA-like"/>
</dbReference>
<dbReference type="Pfam" id="PF24767">
    <property type="entry name" value="UBA_At5g58720"/>
    <property type="match status" value="1"/>
</dbReference>
<dbReference type="Proteomes" id="UP001443914">
    <property type="component" value="Unassembled WGS sequence"/>
</dbReference>
<reference evidence="3" key="1">
    <citation type="submission" date="2024-03" db="EMBL/GenBank/DDBJ databases">
        <title>WGS assembly of Saponaria officinalis var. Norfolk2.</title>
        <authorList>
            <person name="Jenkins J."/>
            <person name="Shu S."/>
            <person name="Grimwood J."/>
            <person name="Barry K."/>
            <person name="Goodstein D."/>
            <person name="Schmutz J."/>
            <person name="Leebens-Mack J."/>
            <person name="Osbourn A."/>
        </authorList>
    </citation>
    <scope>NUCLEOTIDE SEQUENCE [LARGE SCALE GENOMIC DNA]</scope>
    <source>
        <strain evidence="3">JIC</strain>
    </source>
</reference>
<dbReference type="EMBL" id="JBDFQZ010000009">
    <property type="protein sequence ID" value="KAK9688938.1"/>
    <property type="molecule type" value="Genomic_DNA"/>
</dbReference>
<accession>A0AAW1IHI9</accession>
<evidence type="ECO:0000256" key="1">
    <source>
        <dbReference type="SAM" id="MobiDB-lite"/>
    </source>
</evidence>
<evidence type="ECO:0000313" key="3">
    <source>
        <dbReference type="EMBL" id="KAK9688938.1"/>
    </source>
</evidence>
<dbReference type="PANTHER" id="PTHR47872:SF1">
    <property type="entry name" value="NUCLEAR RNA EXPORT FACTOR SDE5-RELATED"/>
    <property type="match status" value="1"/>
</dbReference>
<proteinExistence type="predicted"/>